<comment type="caution">
    <text evidence="3">The sequence shown here is derived from an EMBL/GenBank/DDBJ whole genome shotgun (WGS) entry which is preliminary data.</text>
</comment>
<feature type="compositionally biased region" description="Pro residues" evidence="1">
    <location>
        <begin position="542"/>
        <end position="554"/>
    </location>
</feature>
<sequence length="567" mass="58933">MKQSSVSFSSAPSSVPGGLGAALAPFGASGSSGGSGADADSDSDSVSVSDSLELDELGLQFDELLRAIAADDASIAAAEARRARHLAAIAAVAARMSRRDGTAATSAGREWVRRKLAAEIGCATHRTEGAVSRLIDESERLVDELPATLTALESGEISYRHARVMIGHAITVPASARASFEQQLLPVAAALAPHRFDIQAHRLRERVHPDSIIDRTRAAHAERHVAFSVDGDGMASIRHHLPVVDALAIDDLIDKIARSQRGEGGPGERLGGPPTPGESAATTAGGADAAASSSAIVSAEARRTHAQRRSDALTNLILGRGERPRITPSVVVTVKASTIAGADDDPAELHGYGPIDPVMAREIAALAPTFLRALTRPDSSGPVVVTRHRARPVADAAVGRDQHDASPMLRTALMLADDTCRFPNCGRRASRCELDHTHAWAEGGRTTPDNLAHPCPKHHHLKHDGGWKVTGSDDGTRTLHWTSPRGTRYATHPGGTPPEPVAPRPGASAPACPHAPSAAPPPPSGSSTAPPLPTGQIAAPRTPRPPSLAPPVAAPPSGELDDDPPPF</sequence>
<feature type="domain" description="HNH nuclease" evidence="2">
    <location>
        <begin position="408"/>
        <end position="460"/>
    </location>
</feature>
<evidence type="ECO:0000313" key="4">
    <source>
        <dbReference type="Proteomes" id="UP001165586"/>
    </source>
</evidence>
<feature type="region of interest" description="Disordered" evidence="1">
    <location>
        <begin position="28"/>
        <end position="47"/>
    </location>
</feature>
<dbReference type="EMBL" id="JANLCJ010000004">
    <property type="protein sequence ID" value="MCS5734641.1"/>
    <property type="molecule type" value="Genomic_DNA"/>
</dbReference>
<evidence type="ECO:0000313" key="3">
    <source>
        <dbReference type="EMBL" id="MCS5734641.1"/>
    </source>
</evidence>
<reference evidence="3" key="1">
    <citation type="submission" date="2022-08" db="EMBL/GenBank/DDBJ databases">
        <authorList>
            <person name="Deng Y."/>
            <person name="Han X.-F."/>
            <person name="Zhang Y.-Q."/>
        </authorList>
    </citation>
    <scope>NUCLEOTIDE SEQUENCE</scope>
    <source>
        <strain evidence="3">CPCC 203386</strain>
    </source>
</reference>
<name>A0ABT2H3Y2_9MICO</name>
<accession>A0ABT2H3Y2</accession>
<dbReference type="SMART" id="SM00507">
    <property type="entry name" value="HNHc"/>
    <property type="match status" value="1"/>
</dbReference>
<keyword evidence="3" id="KW-0255">Endonuclease</keyword>
<evidence type="ECO:0000259" key="2">
    <source>
        <dbReference type="SMART" id="SM00507"/>
    </source>
</evidence>
<dbReference type="Gene3D" id="1.10.30.50">
    <property type="match status" value="1"/>
</dbReference>
<keyword evidence="3" id="KW-0540">Nuclease</keyword>
<feature type="compositionally biased region" description="Low complexity" evidence="1">
    <location>
        <begin position="505"/>
        <end position="517"/>
    </location>
</feature>
<dbReference type="RefSeq" id="WP_259539506.1">
    <property type="nucleotide sequence ID" value="NZ_JANLCJ010000004.1"/>
</dbReference>
<proteinExistence type="predicted"/>
<organism evidence="3 4">
    <name type="scientific">Herbiconiux daphne</name>
    <dbReference type="NCBI Taxonomy" id="2970914"/>
    <lineage>
        <taxon>Bacteria</taxon>
        <taxon>Bacillati</taxon>
        <taxon>Actinomycetota</taxon>
        <taxon>Actinomycetes</taxon>
        <taxon>Micrococcales</taxon>
        <taxon>Microbacteriaceae</taxon>
        <taxon>Herbiconiux</taxon>
    </lineage>
</organism>
<dbReference type="Proteomes" id="UP001165586">
    <property type="component" value="Unassembled WGS sequence"/>
</dbReference>
<feature type="region of interest" description="Disordered" evidence="1">
    <location>
        <begin position="258"/>
        <end position="308"/>
    </location>
</feature>
<dbReference type="Pfam" id="PF02720">
    <property type="entry name" value="DUF222"/>
    <property type="match status" value="1"/>
</dbReference>
<dbReference type="GO" id="GO:0004519">
    <property type="term" value="F:endonuclease activity"/>
    <property type="evidence" value="ECO:0007669"/>
    <property type="project" value="UniProtKB-KW"/>
</dbReference>
<feature type="region of interest" description="Disordered" evidence="1">
    <location>
        <begin position="457"/>
        <end position="567"/>
    </location>
</feature>
<evidence type="ECO:0000256" key="1">
    <source>
        <dbReference type="SAM" id="MobiDB-lite"/>
    </source>
</evidence>
<keyword evidence="3" id="KW-0378">Hydrolase</keyword>
<gene>
    <name evidence="3" type="ORF">N1032_12925</name>
</gene>
<dbReference type="CDD" id="cd00085">
    <property type="entry name" value="HNHc"/>
    <property type="match status" value="1"/>
</dbReference>
<dbReference type="InterPro" id="IPR003870">
    <property type="entry name" value="DUF222"/>
</dbReference>
<keyword evidence="4" id="KW-1185">Reference proteome</keyword>
<feature type="compositionally biased region" description="Low complexity" evidence="1">
    <location>
        <begin position="277"/>
        <end position="299"/>
    </location>
</feature>
<dbReference type="InterPro" id="IPR003615">
    <property type="entry name" value="HNH_nuc"/>
</dbReference>
<protein>
    <submittedName>
        <fullName evidence="3">HNH endonuclease</fullName>
    </submittedName>
</protein>